<keyword evidence="4" id="KW-1185">Reference proteome</keyword>
<dbReference type="OrthoDB" id="1933717at2759"/>
<dbReference type="CDD" id="cd05233">
    <property type="entry name" value="SDR_c"/>
    <property type="match status" value="1"/>
</dbReference>
<name>A0A9P7AWX5_9HELO</name>
<evidence type="ECO:0000313" key="4">
    <source>
        <dbReference type="Proteomes" id="UP000785200"/>
    </source>
</evidence>
<dbReference type="PANTHER" id="PTHR42901:SF1">
    <property type="entry name" value="ALCOHOL DEHYDROGENASE"/>
    <property type="match status" value="1"/>
</dbReference>
<dbReference type="InterPro" id="IPR036291">
    <property type="entry name" value="NAD(P)-bd_dom_sf"/>
</dbReference>
<dbReference type="EMBL" id="VNKQ01000009">
    <property type="protein sequence ID" value="KAG0648631.1"/>
    <property type="molecule type" value="Genomic_DNA"/>
</dbReference>
<comment type="similarity">
    <text evidence="1">Belongs to the short-chain dehydrogenases/reductases (SDR) family.</text>
</comment>
<comment type="caution">
    <text evidence="3">The sequence shown here is derived from an EMBL/GenBank/DDBJ whole genome shotgun (WGS) entry which is preliminary data.</text>
</comment>
<proteinExistence type="inferred from homology"/>
<dbReference type="PRINTS" id="PR00081">
    <property type="entry name" value="GDHRDH"/>
</dbReference>
<protein>
    <submittedName>
        <fullName evidence="3">Serine 3-dehydrogenase</fullName>
    </submittedName>
</protein>
<evidence type="ECO:0000256" key="2">
    <source>
        <dbReference type="ARBA" id="ARBA00023002"/>
    </source>
</evidence>
<dbReference type="Gene3D" id="3.40.50.720">
    <property type="entry name" value="NAD(P)-binding Rossmann-like Domain"/>
    <property type="match status" value="1"/>
</dbReference>
<dbReference type="GO" id="GO:0016491">
    <property type="term" value="F:oxidoreductase activity"/>
    <property type="evidence" value="ECO:0007669"/>
    <property type="project" value="UniProtKB-KW"/>
</dbReference>
<sequence length="300" mass="32113">MPGLNFQGSFTKVSHKGPYDAIDPTQPAVSAAGKTVLITAGHTGIGFVIAQNFAAAGASHIVLLARRVEVLEKSAKELSTTFPNTKIHYFAASLTDHAKIKDTLARIRSEISPNIDVLVTSAAYAAPPAAAIDLPQEELKSSFDTNVFGNINLVREFLAGSGESSGREKVILDLSTVAAHIPLPTMAAYGVSKLTFTQWLAHVQQDMAGKGLRVHSFHPGSIFTDAAKGFGMTEDSIPWDDIQLPGRFAVWLASGDAAFLKGRFVWATWDVRELVERKGELESDTELLTIGLQGNPSAGQ</sequence>
<dbReference type="InterPro" id="IPR002347">
    <property type="entry name" value="SDR_fam"/>
</dbReference>
<dbReference type="Pfam" id="PF00106">
    <property type="entry name" value="adh_short"/>
    <property type="match status" value="1"/>
</dbReference>
<evidence type="ECO:0000313" key="3">
    <source>
        <dbReference type="EMBL" id="KAG0648631.1"/>
    </source>
</evidence>
<reference evidence="3" key="1">
    <citation type="submission" date="2019-07" db="EMBL/GenBank/DDBJ databases">
        <title>Hyphodiscus hymeniophilus genome sequencing and assembly.</title>
        <authorList>
            <person name="Kramer G."/>
            <person name="Nodwell J."/>
        </authorList>
    </citation>
    <scope>NUCLEOTIDE SEQUENCE</scope>
    <source>
        <strain evidence="3">ATCC 34498</strain>
    </source>
</reference>
<gene>
    <name evidence="3" type="ORF">D0Z07_5085</name>
</gene>
<dbReference type="SUPFAM" id="SSF51735">
    <property type="entry name" value="NAD(P)-binding Rossmann-fold domains"/>
    <property type="match status" value="1"/>
</dbReference>
<organism evidence="3 4">
    <name type="scientific">Hyphodiscus hymeniophilus</name>
    <dbReference type="NCBI Taxonomy" id="353542"/>
    <lineage>
        <taxon>Eukaryota</taxon>
        <taxon>Fungi</taxon>
        <taxon>Dikarya</taxon>
        <taxon>Ascomycota</taxon>
        <taxon>Pezizomycotina</taxon>
        <taxon>Leotiomycetes</taxon>
        <taxon>Helotiales</taxon>
        <taxon>Hyphodiscaceae</taxon>
        <taxon>Hyphodiscus</taxon>
    </lineage>
</organism>
<dbReference type="AlphaFoldDB" id="A0A9P7AWX5"/>
<dbReference type="Proteomes" id="UP000785200">
    <property type="component" value="Unassembled WGS sequence"/>
</dbReference>
<evidence type="ECO:0000256" key="1">
    <source>
        <dbReference type="ARBA" id="ARBA00006484"/>
    </source>
</evidence>
<keyword evidence="2" id="KW-0560">Oxidoreductase</keyword>
<dbReference type="PANTHER" id="PTHR42901">
    <property type="entry name" value="ALCOHOL DEHYDROGENASE"/>
    <property type="match status" value="1"/>
</dbReference>
<accession>A0A9P7AWX5</accession>